<gene>
    <name evidence="1" type="ORF">C1O66_16980</name>
</gene>
<protein>
    <recommendedName>
        <fullName evidence="3">Tetratricopeptide repeat protein</fullName>
    </recommendedName>
</protein>
<reference evidence="1 2" key="1">
    <citation type="submission" date="2018-01" db="EMBL/GenBank/DDBJ databases">
        <title>Draft genome sequence of Paucibacter aquatile CR182 isolated from freshwater of the Nakdong River.</title>
        <authorList>
            <person name="Choi A."/>
            <person name="Chung E.J."/>
        </authorList>
    </citation>
    <scope>NUCLEOTIDE SEQUENCE [LARGE SCALE GENOMIC DNA]</scope>
    <source>
        <strain evidence="1 2">CR182</strain>
    </source>
</reference>
<name>A0A2N8KZZ8_9BURK</name>
<keyword evidence="2" id="KW-1185">Reference proteome</keyword>
<dbReference type="EMBL" id="POSP01000003">
    <property type="protein sequence ID" value="PND39049.1"/>
    <property type="molecule type" value="Genomic_DNA"/>
</dbReference>
<dbReference type="Proteomes" id="UP000235916">
    <property type="component" value="Unassembled WGS sequence"/>
</dbReference>
<comment type="caution">
    <text evidence="1">The sequence shown here is derived from an EMBL/GenBank/DDBJ whole genome shotgun (WGS) entry which is preliminary data.</text>
</comment>
<dbReference type="InterPro" id="IPR011990">
    <property type="entry name" value="TPR-like_helical_dom_sf"/>
</dbReference>
<sequence length="185" mass="20414">MTEFLRFTAPDPEAHARSLAALREQLALLQARAEAGGAVDEMSLLEVVADLAGLLITARHEDEALQLLQAHEALAEAASHASPVLHEALGWFWCAYATALQYLGQRAEAEPIFARTVALWEAGGWARLRAMVLQHWGRSLVEQGRFDEAESRFNQALILRVQLQDPKQATTREALALLAQLRGRA</sequence>
<dbReference type="SUPFAM" id="SSF48452">
    <property type="entry name" value="TPR-like"/>
    <property type="match status" value="1"/>
</dbReference>
<evidence type="ECO:0000313" key="1">
    <source>
        <dbReference type="EMBL" id="PND39049.1"/>
    </source>
</evidence>
<evidence type="ECO:0008006" key="3">
    <source>
        <dbReference type="Google" id="ProtNLM"/>
    </source>
</evidence>
<dbReference type="Gene3D" id="1.25.40.10">
    <property type="entry name" value="Tetratricopeptide repeat domain"/>
    <property type="match status" value="1"/>
</dbReference>
<evidence type="ECO:0000313" key="2">
    <source>
        <dbReference type="Proteomes" id="UP000235916"/>
    </source>
</evidence>
<proteinExistence type="predicted"/>
<organism evidence="1 2">
    <name type="scientific">Kinneretia aquatilis</name>
    <dbReference type="NCBI Taxonomy" id="2070761"/>
    <lineage>
        <taxon>Bacteria</taxon>
        <taxon>Pseudomonadati</taxon>
        <taxon>Pseudomonadota</taxon>
        <taxon>Betaproteobacteria</taxon>
        <taxon>Burkholderiales</taxon>
        <taxon>Sphaerotilaceae</taxon>
        <taxon>Roseateles</taxon>
    </lineage>
</organism>
<dbReference type="AlphaFoldDB" id="A0A2N8KZZ8"/>
<dbReference type="Pfam" id="PF13424">
    <property type="entry name" value="TPR_12"/>
    <property type="match status" value="1"/>
</dbReference>
<accession>A0A2N8KZZ8</accession>